<dbReference type="AlphaFoldDB" id="A0AAV6XWU6"/>
<dbReference type="GO" id="GO:0009314">
    <property type="term" value="P:response to radiation"/>
    <property type="evidence" value="ECO:0007669"/>
    <property type="project" value="TreeGrafter"/>
</dbReference>
<name>A0AAV6XWU6_9LAMI</name>
<dbReference type="EMBL" id="WHWC01000003">
    <property type="protein sequence ID" value="KAG8385081.1"/>
    <property type="molecule type" value="Genomic_DNA"/>
</dbReference>
<evidence type="ECO:0000256" key="6">
    <source>
        <dbReference type="ARBA" id="ARBA00023242"/>
    </source>
</evidence>
<evidence type="ECO:0000256" key="2">
    <source>
        <dbReference type="ARBA" id="ARBA00022679"/>
    </source>
</evidence>
<dbReference type="Pfam" id="PF11799">
    <property type="entry name" value="IMS_C"/>
    <property type="match status" value="1"/>
</dbReference>
<evidence type="ECO:0000256" key="3">
    <source>
        <dbReference type="ARBA" id="ARBA00022723"/>
    </source>
</evidence>
<feature type="compositionally biased region" description="Basic and acidic residues" evidence="7">
    <location>
        <begin position="352"/>
        <end position="361"/>
    </location>
</feature>
<dbReference type="PANTHER" id="PTHR45873">
    <property type="entry name" value="DNA POLYMERASE ETA"/>
    <property type="match status" value="1"/>
</dbReference>
<dbReference type="FunFam" id="3.30.1490.100:FF:000006">
    <property type="entry name" value="DNA polymerase eta"/>
    <property type="match status" value="1"/>
</dbReference>
<dbReference type="InterPro" id="IPR017961">
    <property type="entry name" value="DNA_pol_Y-fam_little_finger"/>
</dbReference>
<evidence type="ECO:0000256" key="7">
    <source>
        <dbReference type="SAM" id="MobiDB-lite"/>
    </source>
</evidence>
<keyword evidence="6" id="KW-0539">Nucleus</keyword>
<dbReference type="GO" id="GO:0005657">
    <property type="term" value="C:replication fork"/>
    <property type="evidence" value="ECO:0007669"/>
    <property type="project" value="TreeGrafter"/>
</dbReference>
<organism evidence="9 10">
    <name type="scientific">Buddleja alternifolia</name>
    <dbReference type="NCBI Taxonomy" id="168488"/>
    <lineage>
        <taxon>Eukaryota</taxon>
        <taxon>Viridiplantae</taxon>
        <taxon>Streptophyta</taxon>
        <taxon>Embryophyta</taxon>
        <taxon>Tracheophyta</taxon>
        <taxon>Spermatophyta</taxon>
        <taxon>Magnoliopsida</taxon>
        <taxon>eudicotyledons</taxon>
        <taxon>Gunneridae</taxon>
        <taxon>Pentapetalae</taxon>
        <taxon>asterids</taxon>
        <taxon>lamiids</taxon>
        <taxon>Lamiales</taxon>
        <taxon>Scrophulariaceae</taxon>
        <taxon>Buddlejeae</taxon>
        <taxon>Buddleja</taxon>
    </lineage>
</organism>
<dbReference type="GO" id="GO:0003684">
    <property type="term" value="F:damaged DNA binding"/>
    <property type="evidence" value="ECO:0007669"/>
    <property type="project" value="InterPro"/>
</dbReference>
<evidence type="ECO:0000256" key="5">
    <source>
        <dbReference type="ARBA" id="ARBA00023204"/>
    </source>
</evidence>
<dbReference type="GO" id="GO:0003887">
    <property type="term" value="F:DNA-directed DNA polymerase activity"/>
    <property type="evidence" value="ECO:0007669"/>
    <property type="project" value="TreeGrafter"/>
</dbReference>
<comment type="subcellular location">
    <subcellularLocation>
        <location evidence="1">Nucleus</location>
    </subcellularLocation>
</comment>
<protein>
    <recommendedName>
        <fullName evidence="8">DNA polymerase Y-family little finger domain-containing protein</fullName>
    </recommendedName>
</protein>
<gene>
    <name evidence="9" type="ORF">BUALT_Bualt03G0004400</name>
</gene>
<feature type="region of interest" description="Disordered" evidence="7">
    <location>
        <begin position="345"/>
        <end position="372"/>
    </location>
</feature>
<evidence type="ECO:0000256" key="4">
    <source>
        <dbReference type="ARBA" id="ARBA00022763"/>
    </source>
</evidence>
<keyword evidence="4" id="KW-0227">DNA damage</keyword>
<evidence type="ECO:0000259" key="8">
    <source>
        <dbReference type="Pfam" id="PF11799"/>
    </source>
</evidence>
<feature type="region of interest" description="Disordered" evidence="7">
    <location>
        <begin position="281"/>
        <end position="315"/>
    </location>
</feature>
<keyword evidence="5" id="KW-0234">DNA repair</keyword>
<dbReference type="GO" id="GO:0035861">
    <property type="term" value="C:site of double-strand break"/>
    <property type="evidence" value="ECO:0007669"/>
    <property type="project" value="TreeGrafter"/>
</dbReference>
<dbReference type="Proteomes" id="UP000826271">
    <property type="component" value="Unassembled WGS sequence"/>
</dbReference>
<evidence type="ECO:0000313" key="9">
    <source>
        <dbReference type="EMBL" id="KAG8385081.1"/>
    </source>
</evidence>
<dbReference type="Pfam" id="PF14377">
    <property type="entry name" value="UBM"/>
    <property type="match status" value="1"/>
</dbReference>
<keyword evidence="2" id="KW-0808">Transferase</keyword>
<dbReference type="PANTHER" id="PTHR45873:SF1">
    <property type="entry name" value="DNA POLYMERASE ETA"/>
    <property type="match status" value="1"/>
</dbReference>
<dbReference type="InterPro" id="IPR025527">
    <property type="entry name" value="HUWE1/Rev1_UBM"/>
</dbReference>
<sequence length="432" mass="48369">MSLIFRNICYTCRTWLWNIARGICGDEVEGRLLPKSHGSGKTFPGPQALKTLSSVQKWLYDLCEELNERLLCDLEQNKRVARTLSLHASAYKLNDSESLKKFPSKSCPLRYGIAKIQEDALNLFHAGLRDYVGAYHVRTRESKHEWAITGLSVSASKIVVIPSGTHSIMKYFQNQNQTCTSTNELNDISTHDTAGSLPSSGNGNVLQLHSADTQIDTYEDETRIESDMNLDGDETEVCKARMNVLPQKLLITKIQFSLDWNTKKMGSQKKFCYHPQGLKSGAENGSGPKFTRSKMDFLGPGLKSEKQKRKLDQEKGTPSILSFFNSQGSCSFPEHAHIQTFQETGTSSSGKLFEENQHPETRTAPGTCKLGQDEYRTNGWSYKSDEIDPTVLSELPPEIQAEVRASLQPQKRVNTVKRGSSIVHYFTPTSNS</sequence>
<proteinExistence type="predicted"/>
<dbReference type="Gene3D" id="6.10.250.1630">
    <property type="match status" value="1"/>
</dbReference>
<dbReference type="GO" id="GO:0046872">
    <property type="term" value="F:metal ion binding"/>
    <property type="evidence" value="ECO:0007669"/>
    <property type="project" value="UniProtKB-KW"/>
</dbReference>
<evidence type="ECO:0000256" key="1">
    <source>
        <dbReference type="ARBA" id="ARBA00004123"/>
    </source>
</evidence>
<dbReference type="InterPro" id="IPR036775">
    <property type="entry name" value="DNA_pol_Y-fam_lit_finger_sf"/>
</dbReference>
<dbReference type="PIRSF" id="PIRSF036603">
    <property type="entry name" value="DPol_eta"/>
    <property type="match status" value="1"/>
</dbReference>
<dbReference type="GO" id="GO:0005634">
    <property type="term" value="C:nucleus"/>
    <property type="evidence" value="ECO:0007669"/>
    <property type="project" value="UniProtKB-SubCell"/>
</dbReference>
<feature type="domain" description="DNA polymerase Y-family little finger" evidence="8">
    <location>
        <begin position="34"/>
        <end position="164"/>
    </location>
</feature>
<keyword evidence="3" id="KW-0479">Metal-binding</keyword>
<dbReference type="Gene3D" id="3.30.1490.100">
    <property type="entry name" value="DNA polymerase, Y-family, little finger domain"/>
    <property type="match status" value="1"/>
</dbReference>
<dbReference type="GO" id="GO:0006281">
    <property type="term" value="P:DNA repair"/>
    <property type="evidence" value="ECO:0007669"/>
    <property type="project" value="UniProtKB-KW"/>
</dbReference>
<evidence type="ECO:0000313" key="10">
    <source>
        <dbReference type="Proteomes" id="UP000826271"/>
    </source>
</evidence>
<reference evidence="9" key="1">
    <citation type="submission" date="2019-10" db="EMBL/GenBank/DDBJ databases">
        <authorList>
            <person name="Zhang R."/>
            <person name="Pan Y."/>
            <person name="Wang J."/>
            <person name="Ma R."/>
            <person name="Yu S."/>
        </authorList>
    </citation>
    <scope>NUCLEOTIDE SEQUENCE</scope>
    <source>
        <strain evidence="9">LA-IB0</strain>
        <tissue evidence="9">Leaf</tissue>
    </source>
</reference>
<dbReference type="SUPFAM" id="SSF100879">
    <property type="entry name" value="Lesion bypass DNA polymerase (Y-family), little finger domain"/>
    <property type="match status" value="1"/>
</dbReference>
<keyword evidence="10" id="KW-1185">Reference proteome</keyword>
<dbReference type="GO" id="GO:0042276">
    <property type="term" value="P:error-prone translesion synthesis"/>
    <property type="evidence" value="ECO:0007669"/>
    <property type="project" value="TreeGrafter"/>
</dbReference>
<dbReference type="InterPro" id="IPR052230">
    <property type="entry name" value="DNA_polymerase_eta"/>
</dbReference>
<comment type="caution">
    <text evidence="9">The sequence shown here is derived from an EMBL/GenBank/DDBJ whole genome shotgun (WGS) entry which is preliminary data.</text>
</comment>
<accession>A0AAV6XWU6</accession>